<gene>
    <name evidence="3" type="ORF">PENTCL1PPCAC_29649</name>
</gene>
<dbReference type="GO" id="GO:0004252">
    <property type="term" value="F:serine-type endopeptidase activity"/>
    <property type="evidence" value="ECO:0007669"/>
    <property type="project" value="TreeGrafter"/>
</dbReference>
<proteinExistence type="predicted"/>
<evidence type="ECO:0000313" key="4">
    <source>
        <dbReference type="Proteomes" id="UP001432027"/>
    </source>
</evidence>
<feature type="domain" description="Peptidase S9 prolyl oligopeptidase catalytic" evidence="2">
    <location>
        <begin position="447"/>
        <end position="660"/>
    </location>
</feature>
<dbReference type="Gene3D" id="3.40.50.1820">
    <property type="entry name" value="alpha/beta hydrolase"/>
    <property type="match status" value="1"/>
</dbReference>
<dbReference type="Gene3D" id="2.120.10.30">
    <property type="entry name" value="TolB, C-terminal domain"/>
    <property type="match status" value="1"/>
</dbReference>
<accession>A0AAV5UK74</accession>
<dbReference type="Proteomes" id="UP001432027">
    <property type="component" value="Unassembled WGS sequence"/>
</dbReference>
<keyword evidence="4" id="KW-1185">Reference proteome</keyword>
<evidence type="ECO:0000256" key="1">
    <source>
        <dbReference type="ARBA" id="ARBA00022801"/>
    </source>
</evidence>
<protein>
    <recommendedName>
        <fullName evidence="2">Peptidase S9 prolyl oligopeptidase catalytic domain-containing protein</fullName>
    </recommendedName>
</protein>
<dbReference type="EMBL" id="BTSX01000006">
    <property type="protein sequence ID" value="GMT07475.1"/>
    <property type="molecule type" value="Genomic_DNA"/>
</dbReference>
<feature type="non-terminal residue" evidence="3">
    <location>
        <position position="1"/>
    </location>
</feature>
<dbReference type="InterPro" id="IPR029058">
    <property type="entry name" value="AB_hydrolase_fold"/>
</dbReference>
<evidence type="ECO:0000259" key="2">
    <source>
        <dbReference type="Pfam" id="PF00326"/>
    </source>
</evidence>
<dbReference type="SUPFAM" id="SSF82171">
    <property type="entry name" value="DPP6 N-terminal domain-like"/>
    <property type="match status" value="1"/>
</dbReference>
<dbReference type="InterPro" id="IPR011042">
    <property type="entry name" value="6-blade_b-propeller_TolB-like"/>
</dbReference>
<dbReference type="InterPro" id="IPR001375">
    <property type="entry name" value="Peptidase_S9_cat"/>
</dbReference>
<keyword evidence="1" id="KW-0378">Hydrolase</keyword>
<dbReference type="SUPFAM" id="SSF53474">
    <property type="entry name" value="alpha/beta-Hydrolases"/>
    <property type="match status" value="1"/>
</dbReference>
<comment type="caution">
    <text evidence="3">The sequence shown here is derived from an EMBL/GenBank/DDBJ whole genome shotgun (WGS) entry which is preliminary data.</text>
</comment>
<dbReference type="AlphaFoldDB" id="A0AAV5UK74"/>
<dbReference type="Pfam" id="PF00326">
    <property type="entry name" value="Peptidase_S9"/>
    <property type="match status" value="1"/>
</dbReference>
<dbReference type="PANTHER" id="PTHR42776">
    <property type="entry name" value="SERINE PEPTIDASE S9 FAMILY MEMBER"/>
    <property type="match status" value="1"/>
</dbReference>
<organism evidence="3 4">
    <name type="scientific">Pristionchus entomophagus</name>
    <dbReference type="NCBI Taxonomy" id="358040"/>
    <lineage>
        <taxon>Eukaryota</taxon>
        <taxon>Metazoa</taxon>
        <taxon>Ecdysozoa</taxon>
        <taxon>Nematoda</taxon>
        <taxon>Chromadorea</taxon>
        <taxon>Rhabditida</taxon>
        <taxon>Rhabditina</taxon>
        <taxon>Diplogasteromorpha</taxon>
        <taxon>Diplogasteroidea</taxon>
        <taxon>Neodiplogasteridae</taxon>
        <taxon>Pristionchus</taxon>
    </lineage>
</organism>
<dbReference type="GO" id="GO:0006508">
    <property type="term" value="P:proteolysis"/>
    <property type="evidence" value="ECO:0007669"/>
    <property type="project" value="InterPro"/>
</dbReference>
<sequence>QLLFGCLLFATTIATLIPREKLFSDSNNAEGVALSPDGKFLGFITPDANKIRNVYTWRISDRQKRQVTFEKGDVMGFVWTGVPDIIIFSADPNGNENTMLFKKNISEMACPLKRKIISNKPGVQALIVANNKSGRFVLIGMNDVTPAYHNVYKFDLITNKLLLVFNNTRFAVQMIHADNDMRIRIAEAQQSDGTKTYFRVSSKANPLNLTSSTNDWEEYASVKPEDIAITGLVGCDTTNENIYWIWGESIDLGQLIITPLHNITKRTVLHNATQAELERGSFQFHPKDRSLLMFSEYRHYPKIVAFNDTIRKDLQYLQNFRPNDHLQIIDMSDDMRTWLVTYLSSENPHDIIIYHRDSMSTELLFNRTPDLKGYRGLITKIGFDFAARDGLIIQSYLSLPPDVPLKNTTNVPATDRSFAEQKMIPTKPQKMVVVVHGGPESRDHYNFEPTITLLTSRGYAVMQVNFRGSSGFGKRLTNAGYGEWSKKMHYDLLDAVDFAVSKGIANRSATAIMGASYGGYATLVGLTFSPDAFACGIDVFGPSNLVSLLDSVPAYWTEGRKDLVKMIGANTDTEKGRKDLISKSPFFIADRVKKPLMIIQGANDARVKEAESEQFVDALKNHSIPVTYVLYPDEGHGIRRGPNVLASLGFIEKFFHGCLRGDYQPFTSGQYNESAIVKSDGFAPAVQQKQQ</sequence>
<reference evidence="3" key="1">
    <citation type="submission" date="2023-10" db="EMBL/GenBank/DDBJ databases">
        <title>Genome assembly of Pristionchus species.</title>
        <authorList>
            <person name="Yoshida K."/>
            <person name="Sommer R.J."/>
        </authorList>
    </citation>
    <scope>NUCLEOTIDE SEQUENCE</scope>
    <source>
        <strain evidence="3">RS0144</strain>
    </source>
</reference>
<dbReference type="PANTHER" id="PTHR42776:SF27">
    <property type="entry name" value="DIPEPTIDYL PEPTIDASE FAMILY MEMBER 6"/>
    <property type="match status" value="1"/>
</dbReference>
<evidence type="ECO:0000313" key="3">
    <source>
        <dbReference type="EMBL" id="GMT07475.1"/>
    </source>
</evidence>
<name>A0AAV5UK74_9BILA</name>